<dbReference type="PANTHER" id="PTHR43757">
    <property type="entry name" value="AMINOMETHYLTRANSFERASE"/>
    <property type="match status" value="1"/>
</dbReference>
<keyword evidence="4" id="KW-0808">Transferase</keyword>
<accession>F5RG69</accession>
<dbReference type="OrthoDB" id="9774591at2"/>
<evidence type="ECO:0000256" key="2">
    <source>
        <dbReference type="ARBA" id="ARBA00012616"/>
    </source>
</evidence>
<evidence type="ECO:0000256" key="3">
    <source>
        <dbReference type="ARBA" id="ARBA00022576"/>
    </source>
</evidence>
<dbReference type="SUPFAM" id="SSF101790">
    <property type="entry name" value="Aminomethyltransferase beta-barrel domain"/>
    <property type="match status" value="1"/>
</dbReference>
<dbReference type="Gene3D" id="2.40.30.110">
    <property type="entry name" value="Aminomethyltransferase beta-barrel domains"/>
    <property type="match status" value="1"/>
</dbReference>
<feature type="domain" description="GCVT N-terminal" evidence="8">
    <location>
        <begin position="14"/>
        <end position="262"/>
    </location>
</feature>
<comment type="similarity">
    <text evidence="1">Belongs to the GcvT family.</text>
</comment>
<dbReference type="GO" id="GO:0004047">
    <property type="term" value="F:aminomethyltransferase activity"/>
    <property type="evidence" value="ECO:0007669"/>
    <property type="project" value="UniProtKB-EC"/>
</dbReference>
<dbReference type="InterPro" id="IPR006222">
    <property type="entry name" value="GCVT_N"/>
</dbReference>
<dbReference type="AlphaFoldDB" id="F5RG69"/>
<protein>
    <recommendedName>
        <fullName evidence="2">aminomethyltransferase</fullName>
        <ecNumber evidence="2">2.1.2.10</ecNumber>
    </recommendedName>
    <alternativeName>
        <fullName evidence="5">Glycine cleavage system T protein</fullName>
    </alternativeName>
</protein>
<dbReference type="GO" id="GO:0005960">
    <property type="term" value="C:glycine cleavage complex"/>
    <property type="evidence" value="ECO:0007669"/>
    <property type="project" value="InterPro"/>
</dbReference>
<comment type="caution">
    <text evidence="10">The sequence shown here is derived from an EMBL/GenBank/DDBJ whole genome shotgun (WGS) entry which is preliminary data.</text>
</comment>
<dbReference type="Gene3D" id="3.30.70.1400">
    <property type="entry name" value="Aminomethyltransferase beta-barrel domains"/>
    <property type="match status" value="1"/>
</dbReference>
<dbReference type="InterPro" id="IPR029043">
    <property type="entry name" value="GcvT/YgfZ_C"/>
</dbReference>
<dbReference type="EC" id="2.1.2.10" evidence="2"/>
<reference evidence="10 11" key="1">
    <citation type="journal article" date="2011" name="J. Bacteriol.">
        <title>Genome sequence of Methyloversatilis universalis FAM5T, a methylotrophic representative of the order Rhodocyclales.</title>
        <authorList>
            <person name="Kittichotirat W."/>
            <person name="Good N.M."/>
            <person name="Hall R."/>
            <person name="Bringel F."/>
            <person name="Lajus A."/>
            <person name="Medigue C."/>
            <person name="Smalley N.E."/>
            <person name="Beck D."/>
            <person name="Bumgarner R."/>
            <person name="Vuilleumier S."/>
            <person name="Kalyuzhnaya M.G."/>
        </authorList>
    </citation>
    <scope>NUCLEOTIDE SEQUENCE [LARGE SCALE GENOMIC DNA]</scope>
    <source>
        <strain evidence="11">ATCC BAA-1314 / JCM 13912 / FAM5</strain>
    </source>
</reference>
<dbReference type="Pfam" id="PF08669">
    <property type="entry name" value="GCV_T_C"/>
    <property type="match status" value="1"/>
</dbReference>
<gene>
    <name evidence="10" type="ORF">METUNv1_03464</name>
</gene>
<keyword evidence="3" id="KW-0032">Aminotransferase</keyword>
<dbReference type="Gene3D" id="3.30.1360.120">
    <property type="entry name" value="Probable tRNA modification gtpase trme, domain 1"/>
    <property type="match status" value="1"/>
</dbReference>
<dbReference type="STRING" id="1000565.METUNv1_03464"/>
<dbReference type="PIRSF" id="PIRSF006487">
    <property type="entry name" value="GcvT"/>
    <property type="match status" value="1"/>
</dbReference>
<dbReference type="InterPro" id="IPR013977">
    <property type="entry name" value="GcvT_C"/>
</dbReference>
<dbReference type="RefSeq" id="WP_008063897.1">
    <property type="nucleotide sequence ID" value="NZ_AFHG01000057.1"/>
</dbReference>
<dbReference type="SUPFAM" id="SSF103025">
    <property type="entry name" value="Folate-binding domain"/>
    <property type="match status" value="1"/>
</dbReference>
<dbReference type="NCBIfam" id="NF001567">
    <property type="entry name" value="PRK00389.1"/>
    <property type="match status" value="1"/>
</dbReference>
<name>F5RG69_METUF</name>
<dbReference type="Pfam" id="PF01571">
    <property type="entry name" value="GCV_T"/>
    <property type="match status" value="1"/>
</dbReference>
<organism evidence="10 11">
    <name type="scientific">Methyloversatilis universalis (strain ATCC BAA-1314 / DSM 25237 / JCM 13912 / CCUG 52030 / FAM5)</name>
    <dbReference type="NCBI Taxonomy" id="1000565"/>
    <lineage>
        <taxon>Bacteria</taxon>
        <taxon>Pseudomonadati</taxon>
        <taxon>Pseudomonadota</taxon>
        <taxon>Betaproteobacteria</taxon>
        <taxon>Nitrosomonadales</taxon>
        <taxon>Sterolibacteriaceae</taxon>
        <taxon>Methyloversatilis</taxon>
    </lineage>
</organism>
<dbReference type="InterPro" id="IPR006223">
    <property type="entry name" value="GcvT"/>
</dbReference>
<evidence type="ECO:0000256" key="5">
    <source>
        <dbReference type="ARBA" id="ARBA00031395"/>
    </source>
</evidence>
<comment type="catalytic activity">
    <reaction evidence="6">
        <text>N(6)-[(R)-S(8)-aminomethyldihydrolipoyl]-L-lysyl-[protein] + (6S)-5,6,7,8-tetrahydrofolate = N(6)-[(R)-dihydrolipoyl]-L-lysyl-[protein] + (6R)-5,10-methylene-5,6,7,8-tetrahydrofolate + NH4(+)</text>
        <dbReference type="Rhea" id="RHEA:16945"/>
        <dbReference type="Rhea" id="RHEA-COMP:10475"/>
        <dbReference type="Rhea" id="RHEA-COMP:10492"/>
        <dbReference type="ChEBI" id="CHEBI:15636"/>
        <dbReference type="ChEBI" id="CHEBI:28938"/>
        <dbReference type="ChEBI" id="CHEBI:57453"/>
        <dbReference type="ChEBI" id="CHEBI:83100"/>
        <dbReference type="ChEBI" id="CHEBI:83143"/>
        <dbReference type="EC" id="2.1.2.10"/>
    </reaction>
</comment>
<evidence type="ECO:0000256" key="1">
    <source>
        <dbReference type="ARBA" id="ARBA00008609"/>
    </source>
</evidence>
<dbReference type="NCBIfam" id="TIGR00528">
    <property type="entry name" value="gcvT"/>
    <property type="match status" value="1"/>
</dbReference>
<proteinExistence type="inferred from homology"/>
<evidence type="ECO:0000313" key="10">
    <source>
        <dbReference type="EMBL" id="EGK70557.1"/>
    </source>
</evidence>
<evidence type="ECO:0000256" key="6">
    <source>
        <dbReference type="ARBA" id="ARBA00047665"/>
    </source>
</evidence>
<dbReference type="PANTHER" id="PTHR43757:SF2">
    <property type="entry name" value="AMINOMETHYLTRANSFERASE, MITOCHONDRIAL"/>
    <property type="match status" value="1"/>
</dbReference>
<dbReference type="Gene3D" id="4.10.1250.10">
    <property type="entry name" value="Aminomethyltransferase fragment"/>
    <property type="match status" value="1"/>
</dbReference>
<dbReference type="GO" id="GO:0006546">
    <property type="term" value="P:glycine catabolic process"/>
    <property type="evidence" value="ECO:0007669"/>
    <property type="project" value="InterPro"/>
</dbReference>
<dbReference type="EMBL" id="AFHG01000057">
    <property type="protein sequence ID" value="EGK70557.1"/>
    <property type="molecule type" value="Genomic_DNA"/>
</dbReference>
<dbReference type="eggNOG" id="COG0404">
    <property type="taxonomic scope" value="Bacteria"/>
</dbReference>
<evidence type="ECO:0000313" key="11">
    <source>
        <dbReference type="Proteomes" id="UP000005019"/>
    </source>
</evidence>
<evidence type="ECO:0000256" key="4">
    <source>
        <dbReference type="ARBA" id="ARBA00022679"/>
    </source>
</evidence>
<keyword evidence="11" id="KW-1185">Reference proteome</keyword>
<feature type="binding site" evidence="7">
    <location>
        <position position="201"/>
    </location>
    <ligand>
        <name>substrate</name>
    </ligand>
</feature>
<dbReference type="InterPro" id="IPR027266">
    <property type="entry name" value="TrmE/GcvT-like"/>
</dbReference>
<evidence type="ECO:0000259" key="9">
    <source>
        <dbReference type="Pfam" id="PF08669"/>
    </source>
</evidence>
<evidence type="ECO:0000259" key="8">
    <source>
        <dbReference type="Pfam" id="PF01571"/>
    </source>
</evidence>
<feature type="domain" description="Aminomethyltransferase C-terminal" evidence="9">
    <location>
        <begin position="292"/>
        <end position="369"/>
    </location>
</feature>
<sequence>MDTPNTAALRRTPLHPLHLAAGAKMVTFAGWDMPIQYVPGILQEHLHTRTHAGLFDVSHMGQIEVSGPGACAWLESLTTADLVALPDGRQTYALLTNDAGGIIDDLMIQKVGPVFHVVCNAARLAQVQAQFAAHPPGADCSVTLHEDRALLALQGPQAEAVLQPLADVAGLRFLDVREYPDAVAGGLRLSRSGYTGEDGFEISLPAAAAPAFAARLLEHPQVRWIGLGARDTLRLEAGMCLYGNDIDDGTTPVSASIGWAVAPARRHGGPRAGGFPGADIILAEFAAPPAKVRVALLPDGRAPQRAGARIVDAEGRELGVITSGNHSPTLGRPIAMASIARAAKDAGTPLFIDSRGQKVAAALTAFPFVPNRYRR</sequence>
<dbReference type="Proteomes" id="UP000005019">
    <property type="component" value="Unassembled WGS sequence"/>
</dbReference>
<dbReference type="GO" id="GO:0008483">
    <property type="term" value="F:transaminase activity"/>
    <property type="evidence" value="ECO:0007669"/>
    <property type="project" value="UniProtKB-KW"/>
</dbReference>
<evidence type="ECO:0000256" key="7">
    <source>
        <dbReference type="PIRSR" id="PIRSR006487-1"/>
    </source>
</evidence>
<dbReference type="InterPro" id="IPR028896">
    <property type="entry name" value="GcvT/YgfZ/DmdA"/>
</dbReference>